<feature type="non-terminal residue" evidence="1">
    <location>
        <position position="1"/>
    </location>
</feature>
<accession>A0A0B6YA54</accession>
<sequence>SGVFFSSGSFQPQKMQAYCLIGHRSVQMVTFYQQKTCLYSKYKMEHSGQLLHV</sequence>
<dbReference type="EMBL" id="HACG01006088">
    <property type="protein sequence ID" value="CEK52953.1"/>
    <property type="molecule type" value="Transcribed_RNA"/>
</dbReference>
<protein>
    <submittedName>
        <fullName evidence="1">Uncharacterized protein</fullName>
    </submittedName>
</protein>
<dbReference type="AlphaFoldDB" id="A0A0B6YA54"/>
<reference evidence="1" key="1">
    <citation type="submission" date="2014-12" db="EMBL/GenBank/DDBJ databases">
        <title>Insight into the proteome of Arion vulgaris.</title>
        <authorList>
            <person name="Aradska J."/>
            <person name="Bulat T."/>
            <person name="Smidak R."/>
            <person name="Sarate P."/>
            <person name="Gangsoo J."/>
            <person name="Sialana F."/>
            <person name="Bilban M."/>
            <person name="Lubec G."/>
        </authorList>
    </citation>
    <scope>NUCLEOTIDE SEQUENCE</scope>
    <source>
        <tissue evidence="1">Skin</tissue>
    </source>
</reference>
<name>A0A0B6YA54_9EUPU</name>
<proteinExistence type="predicted"/>
<evidence type="ECO:0000313" key="1">
    <source>
        <dbReference type="EMBL" id="CEK52953.1"/>
    </source>
</evidence>
<organism evidence="1">
    <name type="scientific">Arion vulgaris</name>
    <dbReference type="NCBI Taxonomy" id="1028688"/>
    <lineage>
        <taxon>Eukaryota</taxon>
        <taxon>Metazoa</taxon>
        <taxon>Spiralia</taxon>
        <taxon>Lophotrochozoa</taxon>
        <taxon>Mollusca</taxon>
        <taxon>Gastropoda</taxon>
        <taxon>Heterobranchia</taxon>
        <taxon>Euthyneura</taxon>
        <taxon>Panpulmonata</taxon>
        <taxon>Eupulmonata</taxon>
        <taxon>Stylommatophora</taxon>
        <taxon>Helicina</taxon>
        <taxon>Arionoidea</taxon>
        <taxon>Arionidae</taxon>
        <taxon>Arion</taxon>
    </lineage>
</organism>
<gene>
    <name evidence="1" type="primary">ORF18576</name>
</gene>